<protein>
    <recommendedName>
        <fullName evidence="5">Putative nuclease HARBI1</fullName>
    </recommendedName>
    <alternativeName>
        <fullName evidence="11">Harbinger transposase-derived nuclease</fullName>
    </alternativeName>
</protein>
<keyword evidence="14" id="KW-0255">Endonuclease</keyword>
<dbReference type="GO" id="GO:0016787">
    <property type="term" value="F:hydrolase activity"/>
    <property type="evidence" value="ECO:0007669"/>
    <property type="project" value="UniProtKB-KW"/>
</dbReference>
<comment type="function">
    <text evidence="12">Transposase-derived protein that may have nuclease activity. Does not have transposase activity.</text>
</comment>
<evidence type="ECO:0000256" key="4">
    <source>
        <dbReference type="ARBA" id="ARBA00006958"/>
    </source>
</evidence>
<comment type="caution">
    <text evidence="14">The sequence shown here is derived from an EMBL/GenBank/DDBJ whole genome shotgun (WGS) entry which is preliminary data.</text>
</comment>
<comment type="cofactor">
    <cofactor evidence="1">
        <name>a divalent metal cation</name>
        <dbReference type="ChEBI" id="CHEBI:60240"/>
    </cofactor>
</comment>
<proteinExistence type="inferred from homology"/>
<dbReference type="InterPro" id="IPR045249">
    <property type="entry name" value="HARBI1-like"/>
</dbReference>
<evidence type="ECO:0000256" key="1">
    <source>
        <dbReference type="ARBA" id="ARBA00001968"/>
    </source>
</evidence>
<keyword evidence="8" id="KW-0479">Metal-binding</keyword>
<keyword evidence="9" id="KW-0378">Hydrolase</keyword>
<evidence type="ECO:0000256" key="9">
    <source>
        <dbReference type="ARBA" id="ARBA00022801"/>
    </source>
</evidence>
<feature type="domain" description="DDE Tnp4" evidence="13">
    <location>
        <begin position="181"/>
        <end position="310"/>
    </location>
</feature>
<evidence type="ECO:0000256" key="8">
    <source>
        <dbReference type="ARBA" id="ARBA00022723"/>
    </source>
</evidence>
<gene>
    <name evidence="14" type="ORF">QE152_g21705</name>
</gene>
<evidence type="ECO:0000313" key="15">
    <source>
        <dbReference type="Proteomes" id="UP001458880"/>
    </source>
</evidence>
<evidence type="ECO:0000256" key="2">
    <source>
        <dbReference type="ARBA" id="ARBA00004123"/>
    </source>
</evidence>
<dbReference type="Pfam" id="PF13359">
    <property type="entry name" value="DDE_Tnp_4"/>
    <property type="match status" value="1"/>
</dbReference>
<name>A0AAW1KL69_POPJA</name>
<evidence type="ECO:0000259" key="13">
    <source>
        <dbReference type="Pfam" id="PF13359"/>
    </source>
</evidence>
<dbReference type="AlphaFoldDB" id="A0AAW1KL69"/>
<comment type="subcellular location">
    <subcellularLocation>
        <location evidence="3">Cytoplasm</location>
    </subcellularLocation>
    <subcellularLocation>
        <location evidence="2">Nucleus</location>
    </subcellularLocation>
</comment>
<dbReference type="GO" id="GO:0005634">
    <property type="term" value="C:nucleus"/>
    <property type="evidence" value="ECO:0007669"/>
    <property type="project" value="UniProtKB-SubCell"/>
</dbReference>
<evidence type="ECO:0000256" key="12">
    <source>
        <dbReference type="ARBA" id="ARBA00045850"/>
    </source>
</evidence>
<evidence type="ECO:0000256" key="5">
    <source>
        <dbReference type="ARBA" id="ARBA00015519"/>
    </source>
</evidence>
<keyword evidence="10" id="KW-0539">Nucleus</keyword>
<dbReference type="EMBL" id="JASPKY010000203">
    <property type="protein sequence ID" value="KAK9721114.1"/>
    <property type="molecule type" value="Genomic_DNA"/>
</dbReference>
<dbReference type="InterPro" id="IPR026103">
    <property type="entry name" value="HARBI1_animal"/>
</dbReference>
<dbReference type="Proteomes" id="UP001458880">
    <property type="component" value="Unassembled WGS sequence"/>
</dbReference>
<comment type="similarity">
    <text evidence="4">Belongs to the HARBI1 family.</text>
</comment>
<dbReference type="GO" id="GO:0004519">
    <property type="term" value="F:endonuclease activity"/>
    <property type="evidence" value="ECO:0007669"/>
    <property type="project" value="UniProtKB-KW"/>
</dbReference>
<dbReference type="PRINTS" id="PR02086">
    <property type="entry name" value="PUTNUCHARBI1"/>
</dbReference>
<sequence length="311" mass="35382">MLAVYNYFAELEEDNERRRPFNRERRVLRDTNDPVQLPNVQFRRLFRVTREVFQILIDQLTPFTAEGIRNTRLPVHLRILAVLRFFATGSYQRGIGEEISIAISLAVLRFFATGSYQRGIGEEISIAISQQSLSNCITEVASALEEMAPTWIRFPDTQDEKNNIEASFMERFGMPCVIGAVDGTHIAILQPAQEEHAYFNRKGFHSKYVQIICDVDLNILSINANFGGASHAFIWRQSAISNYMENQYNGGERNCFLLGDSGYPLQPWLLTAVLNAAENSPEARYNSTHASARNCIERCIGTLKGRFRCLL</sequence>
<evidence type="ECO:0000256" key="3">
    <source>
        <dbReference type="ARBA" id="ARBA00004496"/>
    </source>
</evidence>
<dbReference type="GO" id="GO:0046872">
    <property type="term" value="F:metal ion binding"/>
    <property type="evidence" value="ECO:0007669"/>
    <property type="project" value="UniProtKB-KW"/>
</dbReference>
<evidence type="ECO:0000256" key="7">
    <source>
        <dbReference type="ARBA" id="ARBA00022722"/>
    </source>
</evidence>
<dbReference type="GO" id="GO:0005737">
    <property type="term" value="C:cytoplasm"/>
    <property type="evidence" value="ECO:0007669"/>
    <property type="project" value="UniProtKB-SubCell"/>
</dbReference>
<evidence type="ECO:0000256" key="10">
    <source>
        <dbReference type="ARBA" id="ARBA00023242"/>
    </source>
</evidence>
<dbReference type="PANTHER" id="PTHR22930:SF289">
    <property type="entry name" value="DDE TNP4 DOMAIN-CONTAINING PROTEIN-RELATED"/>
    <property type="match status" value="1"/>
</dbReference>
<organism evidence="14 15">
    <name type="scientific">Popillia japonica</name>
    <name type="common">Japanese beetle</name>
    <dbReference type="NCBI Taxonomy" id="7064"/>
    <lineage>
        <taxon>Eukaryota</taxon>
        <taxon>Metazoa</taxon>
        <taxon>Ecdysozoa</taxon>
        <taxon>Arthropoda</taxon>
        <taxon>Hexapoda</taxon>
        <taxon>Insecta</taxon>
        <taxon>Pterygota</taxon>
        <taxon>Neoptera</taxon>
        <taxon>Endopterygota</taxon>
        <taxon>Coleoptera</taxon>
        <taxon>Polyphaga</taxon>
        <taxon>Scarabaeiformia</taxon>
        <taxon>Scarabaeidae</taxon>
        <taxon>Rutelinae</taxon>
        <taxon>Popillia</taxon>
    </lineage>
</organism>
<dbReference type="InterPro" id="IPR027806">
    <property type="entry name" value="HARBI1_dom"/>
</dbReference>
<keyword evidence="6" id="KW-0963">Cytoplasm</keyword>
<keyword evidence="7" id="KW-0540">Nuclease</keyword>
<evidence type="ECO:0000313" key="14">
    <source>
        <dbReference type="EMBL" id="KAK9721114.1"/>
    </source>
</evidence>
<evidence type="ECO:0000256" key="6">
    <source>
        <dbReference type="ARBA" id="ARBA00022490"/>
    </source>
</evidence>
<dbReference type="PANTHER" id="PTHR22930">
    <property type="match status" value="1"/>
</dbReference>
<evidence type="ECO:0000256" key="11">
    <source>
        <dbReference type="ARBA" id="ARBA00030126"/>
    </source>
</evidence>
<accession>A0AAW1KL69</accession>
<reference evidence="14 15" key="1">
    <citation type="journal article" date="2024" name="BMC Genomics">
        <title>De novo assembly and annotation of Popillia japonica's genome with initial clues to its potential as an invasive pest.</title>
        <authorList>
            <person name="Cucini C."/>
            <person name="Boschi S."/>
            <person name="Funari R."/>
            <person name="Cardaioli E."/>
            <person name="Iannotti N."/>
            <person name="Marturano G."/>
            <person name="Paoli F."/>
            <person name="Bruttini M."/>
            <person name="Carapelli A."/>
            <person name="Frati F."/>
            <person name="Nardi F."/>
        </authorList>
    </citation>
    <scope>NUCLEOTIDE SEQUENCE [LARGE SCALE GENOMIC DNA]</scope>
    <source>
        <strain evidence="14">DMR45628</strain>
    </source>
</reference>
<keyword evidence="15" id="KW-1185">Reference proteome</keyword>